<keyword evidence="6" id="KW-0472">Membrane</keyword>
<gene>
    <name evidence="8" type="ORF">IG616_16485</name>
</gene>
<evidence type="ECO:0000259" key="7">
    <source>
        <dbReference type="Pfam" id="PF04116"/>
    </source>
</evidence>
<evidence type="ECO:0000256" key="5">
    <source>
        <dbReference type="ARBA" id="ARBA00023098"/>
    </source>
</evidence>
<evidence type="ECO:0000256" key="1">
    <source>
        <dbReference type="ARBA" id="ARBA00004127"/>
    </source>
</evidence>
<dbReference type="PANTHER" id="PTHR21624:SF1">
    <property type="entry name" value="ALKYLGLYCEROL MONOOXYGENASE"/>
    <property type="match status" value="1"/>
</dbReference>
<dbReference type="Proteomes" id="UP000632063">
    <property type="component" value="Unassembled WGS sequence"/>
</dbReference>
<dbReference type="InterPro" id="IPR051689">
    <property type="entry name" value="Sterol_desaturase/TMEM195"/>
</dbReference>
<dbReference type="PANTHER" id="PTHR21624">
    <property type="entry name" value="STEROL DESATURASE-RELATED PROTEIN"/>
    <property type="match status" value="1"/>
</dbReference>
<proteinExistence type="predicted"/>
<keyword evidence="2" id="KW-0812">Transmembrane</keyword>
<evidence type="ECO:0000256" key="2">
    <source>
        <dbReference type="ARBA" id="ARBA00022692"/>
    </source>
</evidence>
<reference evidence="9" key="1">
    <citation type="submission" date="2020-09" db="EMBL/GenBank/DDBJ databases">
        <title>The genome sequence of strain Labrenzia suaedae 4C16A.</title>
        <authorList>
            <person name="Liu Y."/>
        </authorList>
    </citation>
    <scope>NUCLEOTIDE SEQUENCE [LARGE SCALE GENOMIC DNA]</scope>
    <source>
        <strain evidence="9">4C16A</strain>
    </source>
</reference>
<protein>
    <submittedName>
        <fullName evidence="8">Sterol desaturase family protein</fullName>
    </submittedName>
</protein>
<feature type="domain" description="Fatty acid hydroxylase" evidence="7">
    <location>
        <begin position="72"/>
        <end position="206"/>
    </location>
</feature>
<evidence type="ECO:0000313" key="9">
    <source>
        <dbReference type="Proteomes" id="UP000632063"/>
    </source>
</evidence>
<evidence type="ECO:0000256" key="6">
    <source>
        <dbReference type="ARBA" id="ARBA00023136"/>
    </source>
</evidence>
<sequence>MSLAEVAWPRRKLSVSRKGRWPVNWAIVLLDTAIVRLLFPLGGVGLAVWAGQVDTGLLNQLELSPALEGGAAFLLLDLAVWFQHWAAHKVPLLWRVHQVHHADGDMDVTTALRFHPVEILLSFFWKGAVIIALGASPEAVLVFEIALNGTAMFNHANARLPGCLDSALRFLVVTPDMHRVHHSAARNETDSNYGFCLSVWDRLFRTYVRMPALGHQRMTIGLSPEKSRGARRLGWSLLLPFRDNGRNP</sequence>
<comment type="caution">
    <text evidence="8">The sequence shown here is derived from an EMBL/GenBank/DDBJ whole genome shotgun (WGS) entry which is preliminary data.</text>
</comment>
<evidence type="ECO:0000256" key="4">
    <source>
        <dbReference type="ARBA" id="ARBA00023002"/>
    </source>
</evidence>
<accession>A0ABR9CS93</accession>
<reference evidence="8 9" key="2">
    <citation type="journal article" date="2021" name="Int. J. Syst. Evol. Microbiol.">
        <title>Roseibium litorale sp. nov., isolated from a tidal flat sediment and proposal for the reclassification of Labrenzia polysiphoniae as Roseibium polysiphoniae comb. nov.</title>
        <authorList>
            <person name="Liu Y."/>
            <person name="Pei T."/>
            <person name="Du J."/>
            <person name="Chao M."/>
            <person name="Deng M.R."/>
            <person name="Zhu H."/>
        </authorList>
    </citation>
    <scope>NUCLEOTIDE SEQUENCE [LARGE SCALE GENOMIC DNA]</scope>
    <source>
        <strain evidence="8 9">4C16A</strain>
    </source>
</reference>
<keyword evidence="5" id="KW-0443">Lipid metabolism</keyword>
<keyword evidence="4" id="KW-0560">Oxidoreductase</keyword>
<evidence type="ECO:0000256" key="3">
    <source>
        <dbReference type="ARBA" id="ARBA00022989"/>
    </source>
</evidence>
<evidence type="ECO:0000313" key="8">
    <source>
        <dbReference type="EMBL" id="MBD8893142.1"/>
    </source>
</evidence>
<dbReference type="EMBL" id="JACYXI010000011">
    <property type="protein sequence ID" value="MBD8893142.1"/>
    <property type="molecule type" value="Genomic_DNA"/>
</dbReference>
<name>A0ABR9CS93_9HYPH</name>
<dbReference type="InterPro" id="IPR006694">
    <property type="entry name" value="Fatty_acid_hydroxylase"/>
</dbReference>
<keyword evidence="3" id="KW-1133">Transmembrane helix</keyword>
<dbReference type="Pfam" id="PF04116">
    <property type="entry name" value="FA_hydroxylase"/>
    <property type="match status" value="1"/>
</dbReference>
<keyword evidence="9" id="KW-1185">Reference proteome</keyword>
<organism evidence="8 9">
    <name type="scientific">Roseibium litorale</name>
    <dbReference type="NCBI Taxonomy" id="2803841"/>
    <lineage>
        <taxon>Bacteria</taxon>
        <taxon>Pseudomonadati</taxon>
        <taxon>Pseudomonadota</taxon>
        <taxon>Alphaproteobacteria</taxon>
        <taxon>Hyphomicrobiales</taxon>
        <taxon>Stappiaceae</taxon>
        <taxon>Roseibium</taxon>
    </lineage>
</organism>
<comment type="subcellular location">
    <subcellularLocation>
        <location evidence="1">Endomembrane system</location>
        <topology evidence="1">Multi-pass membrane protein</topology>
    </subcellularLocation>
</comment>